<dbReference type="AlphaFoldDB" id="A0AAD3H1C3"/>
<sequence length="497" mass="55603">MISKSIYAAQIVRCITASISLVASSILSLMIITSEKGFKSPYSRIIWGLSLADILQSLNFLLSPFLSPKENPDSIFSKGSVESCEGTGFFGSIGGTAIPLYTLFLTYYFLRRVKYKVKPEQFAKFEEKLICSLIWIFSIGTNIVALAKGQINATKYGSICMIASRPYDCATNDTKECTRGEKAKLYSVVTLIVPIVISFLCLFAVLGVFTCHVYSIEKHLVSRQKEAETDSEQKPLRVKKVVQEQLDTNREELLAKYKQNNTSKSRISTDASRGKSSNDSEGIGQKFNFILPSSLDDDSPTALQDDHLQKLESEDEKSSNSQKDHPQQPQPQGMALTKAAGLQSILYILAFMLVYSGPVIALFLRFSKKENTDANFWINSLFLPIGGFLNILIYTRPKVKALRELIPELSNLLCFLIVIAFGGECPSLVDLQLWSSDDDHPNNALDDNGNDHEGNHGMTAWMKRVGWYVSENDINIDEEVYKIMRGEVPQRRADEEI</sequence>
<keyword evidence="2 6" id="KW-0812">Transmembrane</keyword>
<evidence type="ECO:0000256" key="6">
    <source>
        <dbReference type="SAM" id="Phobius"/>
    </source>
</evidence>
<feature type="compositionally biased region" description="Polar residues" evidence="5">
    <location>
        <begin position="258"/>
        <end position="271"/>
    </location>
</feature>
<gene>
    <name evidence="7" type="ORF">CTEN210_02977</name>
</gene>
<dbReference type="GO" id="GO:0005886">
    <property type="term" value="C:plasma membrane"/>
    <property type="evidence" value="ECO:0007669"/>
    <property type="project" value="TreeGrafter"/>
</dbReference>
<accession>A0AAD3H1C3</accession>
<proteinExistence type="predicted"/>
<protein>
    <recommendedName>
        <fullName evidence="9">G-protein coupled receptors family 1 profile domain-containing protein</fullName>
    </recommendedName>
</protein>
<evidence type="ECO:0000256" key="4">
    <source>
        <dbReference type="ARBA" id="ARBA00023136"/>
    </source>
</evidence>
<dbReference type="GO" id="GO:0004930">
    <property type="term" value="F:G protein-coupled receptor activity"/>
    <property type="evidence" value="ECO:0007669"/>
    <property type="project" value="TreeGrafter"/>
</dbReference>
<comment type="subcellular location">
    <subcellularLocation>
        <location evidence="1">Membrane</location>
        <topology evidence="1">Multi-pass membrane protein</topology>
    </subcellularLocation>
</comment>
<keyword evidence="3 6" id="KW-1133">Transmembrane helix</keyword>
<evidence type="ECO:0000256" key="2">
    <source>
        <dbReference type="ARBA" id="ARBA00022692"/>
    </source>
</evidence>
<evidence type="ECO:0000256" key="5">
    <source>
        <dbReference type="SAM" id="MobiDB-lite"/>
    </source>
</evidence>
<dbReference type="Gene3D" id="1.20.1070.10">
    <property type="entry name" value="Rhodopsin 7-helix transmembrane proteins"/>
    <property type="match status" value="1"/>
</dbReference>
<feature type="region of interest" description="Disordered" evidence="5">
    <location>
        <begin position="255"/>
        <end position="284"/>
    </location>
</feature>
<dbReference type="EMBL" id="BLLK01000022">
    <property type="protein sequence ID" value="GFH46503.1"/>
    <property type="molecule type" value="Genomic_DNA"/>
</dbReference>
<evidence type="ECO:0000256" key="3">
    <source>
        <dbReference type="ARBA" id="ARBA00022989"/>
    </source>
</evidence>
<dbReference type="PANTHER" id="PTHR23112:SF0">
    <property type="entry name" value="TRANSMEMBRANE PROTEIN 116"/>
    <property type="match status" value="1"/>
</dbReference>
<evidence type="ECO:0000256" key="1">
    <source>
        <dbReference type="ARBA" id="ARBA00004141"/>
    </source>
</evidence>
<organism evidence="7 8">
    <name type="scientific">Chaetoceros tenuissimus</name>
    <dbReference type="NCBI Taxonomy" id="426638"/>
    <lineage>
        <taxon>Eukaryota</taxon>
        <taxon>Sar</taxon>
        <taxon>Stramenopiles</taxon>
        <taxon>Ochrophyta</taxon>
        <taxon>Bacillariophyta</taxon>
        <taxon>Coscinodiscophyceae</taxon>
        <taxon>Chaetocerotophycidae</taxon>
        <taxon>Chaetocerotales</taxon>
        <taxon>Chaetocerotaceae</taxon>
        <taxon>Chaetoceros</taxon>
    </lineage>
</organism>
<feature type="transmembrane region" description="Helical" evidence="6">
    <location>
        <begin position="45"/>
        <end position="66"/>
    </location>
</feature>
<evidence type="ECO:0000313" key="7">
    <source>
        <dbReference type="EMBL" id="GFH46503.1"/>
    </source>
</evidence>
<feature type="region of interest" description="Disordered" evidence="5">
    <location>
        <begin position="310"/>
        <end position="334"/>
    </location>
</feature>
<feature type="transmembrane region" description="Helical" evidence="6">
    <location>
        <begin position="6"/>
        <end position="33"/>
    </location>
</feature>
<evidence type="ECO:0008006" key="9">
    <source>
        <dbReference type="Google" id="ProtNLM"/>
    </source>
</evidence>
<reference evidence="7 8" key="1">
    <citation type="journal article" date="2021" name="Sci. Rep.">
        <title>The genome of the diatom Chaetoceros tenuissimus carries an ancient integrated fragment of an extant virus.</title>
        <authorList>
            <person name="Hongo Y."/>
            <person name="Kimura K."/>
            <person name="Takaki Y."/>
            <person name="Yoshida Y."/>
            <person name="Baba S."/>
            <person name="Kobayashi G."/>
            <person name="Nagasaki K."/>
            <person name="Hano T."/>
            <person name="Tomaru Y."/>
        </authorList>
    </citation>
    <scope>NUCLEOTIDE SEQUENCE [LARGE SCALE GENOMIC DNA]</scope>
    <source>
        <strain evidence="7 8">NIES-3715</strain>
    </source>
</reference>
<feature type="transmembrane region" description="Helical" evidence="6">
    <location>
        <begin position="376"/>
        <end position="393"/>
    </location>
</feature>
<feature type="transmembrane region" description="Helical" evidence="6">
    <location>
        <begin position="129"/>
        <end position="147"/>
    </location>
</feature>
<feature type="compositionally biased region" description="Basic and acidic residues" evidence="5">
    <location>
        <begin position="310"/>
        <end position="326"/>
    </location>
</feature>
<name>A0AAD3H1C3_9STRA</name>
<dbReference type="Proteomes" id="UP001054902">
    <property type="component" value="Unassembled WGS sequence"/>
</dbReference>
<keyword evidence="8" id="KW-1185">Reference proteome</keyword>
<dbReference type="PANTHER" id="PTHR23112">
    <property type="entry name" value="G PROTEIN-COUPLED RECEPTOR 157-RELATED"/>
    <property type="match status" value="1"/>
</dbReference>
<feature type="transmembrane region" description="Helical" evidence="6">
    <location>
        <begin position="191"/>
        <end position="215"/>
    </location>
</feature>
<keyword evidence="4 6" id="KW-0472">Membrane</keyword>
<dbReference type="GO" id="GO:0007189">
    <property type="term" value="P:adenylate cyclase-activating G protein-coupled receptor signaling pathway"/>
    <property type="evidence" value="ECO:0007669"/>
    <property type="project" value="TreeGrafter"/>
</dbReference>
<comment type="caution">
    <text evidence="7">The sequence shown here is derived from an EMBL/GenBank/DDBJ whole genome shotgun (WGS) entry which is preliminary data.</text>
</comment>
<dbReference type="SUPFAM" id="SSF81321">
    <property type="entry name" value="Family A G protein-coupled receptor-like"/>
    <property type="match status" value="1"/>
</dbReference>
<feature type="transmembrane region" description="Helical" evidence="6">
    <location>
        <begin position="86"/>
        <end position="109"/>
    </location>
</feature>
<evidence type="ECO:0000313" key="8">
    <source>
        <dbReference type="Proteomes" id="UP001054902"/>
    </source>
</evidence>
<feature type="transmembrane region" description="Helical" evidence="6">
    <location>
        <begin position="344"/>
        <end position="364"/>
    </location>
</feature>